<feature type="transmembrane region" description="Helical" evidence="2">
    <location>
        <begin position="54"/>
        <end position="72"/>
    </location>
</feature>
<feature type="transmembrane region" description="Helical" evidence="2">
    <location>
        <begin position="79"/>
        <end position="98"/>
    </location>
</feature>
<organism evidence="3 4">
    <name type="scientific">Ammonicoccus fulvus</name>
    <dbReference type="NCBI Taxonomy" id="3138240"/>
    <lineage>
        <taxon>Bacteria</taxon>
        <taxon>Bacillati</taxon>
        <taxon>Actinomycetota</taxon>
        <taxon>Actinomycetes</taxon>
        <taxon>Propionibacteriales</taxon>
        <taxon>Propionibacteriaceae</taxon>
        <taxon>Ammonicoccus</taxon>
    </lineage>
</organism>
<proteinExistence type="predicted"/>
<keyword evidence="2" id="KW-0812">Transmembrane</keyword>
<evidence type="ECO:0000313" key="4">
    <source>
        <dbReference type="Proteomes" id="UP001442841"/>
    </source>
</evidence>
<gene>
    <name evidence="3" type="ORF">AADG42_06215</name>
</gene>
<feature type="transmembrane region" description="Helical" evidence="2">
    <location>
        <begin position="118"/>
        <end position="140"/>
    </location>
</feature>
<protein>
    <submittedName>
        <fullName evidence="3">Uncharacterized protein</fullName>
    </submittedName>
</protein>
<evidence type="ECO:0000256" key="1">
    <source>
        <dbReference type="SAM" id="MobiDB-lite"/>
    </source>
</evidence>
<feature type="compositionally biased region" description="Polar residues" evidence="1">
    <location>
        <begin position="251"/>
        <end position="260"/>
    </location>
</feature>
<feature type="region of interest" description="Disordered" evidence="1">
    <location>
        <begin position="173"/>
        <end position="298"/>
    </location>
</feature>
<name>A0ABZ3FLI9_9ACTN</name>
<accession>A0ABZ3FLI9</accession>
<reference evidence="3 4" key="1">
    <citation type="submission" date="2024-04" db="EMBL/GenBank/DDBJ databases">
        <title>Isolation of an actinomycete strain from pig manure.</title>
        <authorList>
            <person name="Gong T."/>
            <person name="Yu Z."/>
            <person name="An M."/>
            <person name="Wei C."/>
            <person name="Yang W."/>
            <person name="Liu L."/>
        </authorList>
    </citation>
    <scope>NUCLEOTIDE SEQUENCE [LARGE SCALE GENOMIC DNA]</scope>
    <source>
        <strain evidence="3 4">ZF39</strain>
    </source>
</reference>
<evidence type="ECO:0000313" key="3">
    <source>
        <dbReference type="EMBL" id="XAN06914.1"/>
    </source>
</evidence>
<dbReference type="EMBL" id="CP154795">
    <property type="protein sequence ID" value="XAN06914.1"/>
    <property type="molecule type" value="Genomic_DNA"/>
</dbReference>
<sequence length="298" mass="30153">MAMTVWKRLTVAMAIGVIVTLVLTTVQGALLFVRAAGADAGVDGSALAIRVTTYPAWLAVALVAVVGAAVLWAQAGRALTVIALVVATLSLLAQLGFWVYRASTVLQLVDGLGLVTEIVQLLAAIVLPIVSIVVLVRLLAAPRAATAPAALPAAEPEPAAGAPVWKPDQASGVHWQTAGAAASGAAAQNWGRPGERGGWAAGSAPTAGALPAGPSSRPGSGATDESALATPGTPQPVHQPRQPETFGPQALAQQYGSATPDSARPESARGEAPAITPEGRREPPRWTPLDRSSGQDPS</sequence>
<keyword evidence="2" id="KW-0472">Membrane</keyword>
<evidence type="ECO:0000256" key="2">
    <source>
        <dbReference type="SAM" id="Phobius"/>
    </source>
</evidence>
<keyword evidence="2" id="KW-1133">Transmembrane helix</keyword>
<dbReference type="Proteomes" id="UP001442841">
    <property type="component" value="Chromosome"/>
</dbReference>
<dbReference type="RefSeq" id="WP_425308355.1">
    <property type="nucleotide sequence ID" value="NZ_CP154795.1"/>
</dbReference>
<feature type="compositionally biased region" description="Low complexity" evidence="1">
    <location>
        <begin position="178"/>
        <end position="187"/>
    </location>
</feature>
<keyword evidence="4" id="KW-1185">Reference proteome</keyword>